<keyword evidence="2" id="KW-1185">Reference proteome</keyword>
<sequence length="65" mass="7117">MAEAKSGIYSHRLGDRWLGGAFNCGRVILRHFFSEAELVALSAQIDLGERSEPPSSLFAGIVREP</sequence>
<dbReference type="EMBL" id="CP032152">
    <property type="protein sequence ID" value="AXY67990.1"/>
    <property type="molecule type" value="Genomic_DNA"/>
</dbReference>
<dbReference type="Proteomes" id="UP000261812">
    <property type="component" value="Chromosome"/>
</dbReference>
<proteinExistence type="predicted"/>
<evidence type="ECO:0000313" key="2">
    <source>
        <dbReference type="Proteomes" id="UP000261812"/>
    </source>
</evidence>
<gene>
    <name evidence="1" type="ORF">D3A95_07300</name>
</gene>
<name>A0A3B7MJA8_9CYAN</name>
<reference evidence="2" key="1">
    <citation type="submission" date="2018-09" db="EMBL/GenBank/DDBJ databases">
        <title>Complete genome sequence of thermophilic cyanobacteria strain Thermosynechococcus elongatus PKUAC-SCTE542.</title>
        <authorList>
            <person name="Liang Y."/>
            <person name="Tang J."/>
            <person name="Daroch M."/>
        </authorList>
    </citation>
    <scope>NUCLEOTIDE SEQUENCE [LARGE SCALE GENOMIC DNA]</scope>
    <source>
        <strain evidence="2">E542</strain>
    </source>
</reference>
<dbReference type="AlphaFoldDB" id="A0A3B7MJA8"/>
<evidence type="ECO:0000313" key="1">
    <source>
        <dbReference type="EMBL" id="AXY67990.1"/>
    </source>
</evidence>
<organism evidence="1 2">
    <name type="scientific">Thermosynechococcus sichuanensis E542</name>
    <dbReference type="NCBI Taxonomy" id="2016101"/>
    <lineage>
        <taxon>Bacteria</taxon>
        <taxon>Bacillati</taxon>
        <taxon>Cyanobacteriota</taxon>
        <taxon>Cyanophyceae</taxon>
        <taxon>Acaryochloridales</taxon>
        <taxon>Thermosynechococcaceae</taxon>
        <taxon>Thermosynechococcus</taxon>
        <taxon>Thermosynechococcus sichuanensis</taxon>
    </lineage>
</organism>
<dbReference type="KEGG" id="tsq:D3A95_07300"/>
<accession>A0A3B7MJA8</accession>
<protein>
    <submittedName>
        <fullName evidence="1">Uncharacterized protein</fullName>
    </submittedName>
</protein>